<dbReference type="Proteomes" id="UP001589818">
    <property type="component" value="Unassembled WGS sequence"/>
</dbReference>
<feature type="region of interest" description="Disordered" evidence="1">
    <location>
        <begin position="137"/>
        <end position="159"/>
    </location>
</feature>
<evidence type="ECO:0000313" key="3">
    <source>
        <dbReference type="EMBL" id="MFC0396270.1"/>
    </source>
</evidence>
<keyword evidence="2" id="KW-0472">Membrane</keyword>
<gene>
    <name evidence="3" type="ORF">ACFFJ8_33440</name>
</gene>
<proteinExistence type="predicted"/>
<keyword evidence="2" id="KW-0812">Transmembrane</keyword>
<keyword evidence="4" id="KW-1185">Reference proteome</keyword>
<feature type="compositionally biased region" description="Acidic residues" evidence="1">
    <location>
        <begin position="137"/>
        <end position="147"/>
    </location>
</feature>
<sequence>MPRTAVTKRPRTQQQIGTVMAIIVLLASAGYVLWNSKFKPDSIVPVNEVSQLRHDVSMVWDWMEPELAGGSKRGEWSLRLNGQWTMEQANRAAAELGLTLELSPDAATAAPRLTYRGELDRSDEQPYKLSMWLQLDDESAEEADEADNPPGKGKPQVSGKAAPYGDAVLLLQAPAGILRTQLIEAAARIEQAAKQAGGHYEGSFAVRGEPEDQAAARRIVQKAAATRQEAYDDGHTVSIAYASSKLRTSIMSGSKRINMQIAEVDGDAGIAAQIVVGVPLITGDYRGQN</sequence>
<keyword evidence="2" id="KW-1133">Transmembrane helix</keyword>
<dbReference type="SUPFAM" id="SSF143842">
    <property type="entry name" value="YwmB-like"/>
    <property type="match status" value="1"/>
</dbReference>
<evidence type="ECO:0000256" key="1">
    <source>
        <dbReference type="SAM" id="MobiDB-lite"/>
    </source>
</evidence>
<reference evidence="3 4" key="1">
    <citation type="submission" date="2024-09" db="EMBL/GenBank/DDBJ databases">
        <authorList>
            <person name="Sun Q."/>
            <person name="Mori K."/>
        </authorList>
    </citation>
    <scope>NUCLEOTIDE SEQUENCE [LARGE SCALE GENOMIC DNA]</scope>
    <source>
        <strain evidence="3 4">CCM 4839</strain>
    </source>
</reference>
<organism evidence="3 4">
    <name type="scientific">Paenibacillus mendelii</name>
    <dbReference type="NCBI Taxonomy" id="206163"/>
    <lineage>
        <taxon>Bacteria</taxon>
        <taxon>Bacillati</taxon>
        <taxon>Bacillota</taxon>
        <taxon>Bacilli</taxon>
        <taxon>Bacillales</taxon>
        <taxon>Paenibacillaceae</taxon>
        <taxon>Paenibacillus</taxon>
    </lineage>
</organism>
<accession>A0ABV6JK23</accession>
<dbReference type="RefSeq" id="WP_204816872.1">
    <property type="nucleotide sequence ID" value="NZ_JANHOF010000002.1"/>
</dbReference>
<feature type="transmembrane region" description="Helical" evidence="2">
    <location>
        <begin position="16"/>
        <end position="34"/>
    </location>
</feature>
<evidence type="ECO:0000256" key="2">
    <source>
        <dbReference type="SAM" id="Phobius"/>
    </source>
</evidence>
<dbReference type="Pfam" id="PF08680">
    <property type="entry name" value="DUF1779"/>
    <property type="match status" value="1"/>
</dbReference>
<name>A0ABV6JK23_9BACL</name>
<dbReference type="InterPro" id="IPR014794">
    <property type="entry name" value="DUF1779"/>
</dbReference>
<comment type="caution">
    <text evidence="3">The sequence shown here is derived from an EMBL/GenBank/DDBJ whole genome shotgun (WGS) entry which is preliminary data.</text>
</comment>
<protein>
    <submittedName>
        <fullName evidence="3">YwmB family TATA-box binding protein</fullName>
    </submittedName>
</protein>
<dbReference type="Gene3D" id="3.30.360.40">
    <property type="entry name" value="YwmB-like"/>
    <property type="match status" value="1"/>
</dbReference>
<evidence type="ECO:0000313" key="4">
    <source>
        <dbReference type="Proteomes" id="UP001589818"/>
    </source>
</evidence>
<dbReference type="InterPro" id="IPR036209">
    <property type="entry name" value="YwmB-like_sf"/>
</dbReference>
<dbReference type="EMBL" id="JBHLVF010000047">
    <property type="protein sequence ID" value="MFC0396270.1"/>
    <property type="molecule type" value="Genomic_DNA"/>
</dbReference>